<dbReference type="InterPro" id="IPR000510">
    <property type="entry name" value="Nase/OxRdtase_comp1"/>
</dbReference>
<accession>A0A7K4DLG7</accession>
<sequence>MQNKNNSNQQDYVTEDGKISSNDLTNIKVLKESEMNIKVPEIPSEIIKTLKSRKKHMCVKKDGTNSIPSCNEASVPGMVTQRSCVYGGARVVLMPITDAIHLVHGPLGCASCTWDIRGTRSSGCELYRNGFSTDLQERDIVFGGEKKLLETIIELNQIFEPAAIFVYATCVVGLIGDDLKRVCGEAGKITGSRVIPVQSEGFRSVNKSLGHQLACDALLEYLIGTEPPQNKGNVNRKEVKDHNSDHCLNILGEFNVAGDFWAIKPLLEKIGVSIQAVVTGDSTVEEIAQANLAQLNLVQCQKSSRYLADAMEELYNIPQIRVNFFGVEETSSSLMAIAKFFNDPQMIETVEKIIETETETVEESIAPYRQRLSGKKVAVYVGGNKAWSLIRAFEELGMEVLLTGTQNGLPEDYQRIKETVRDGTLVVDDANAMELARLLGKYKPDLLVSGAKEKYLSLKMRIAFCDFNHDRISAFAGFKGFLNFAREVDRAVSSPVWNHSPQIKPPAKPDILTAKSIGKKPRKEVTEIVQGS</sequence>
<reference evidence="8 9" key="1">
    <citation type="submission" date="2020-04" db="EMBL/GenBank/DDBJ databases">
        <title>Draft genome of Methanobacterium subterraneum isolated from animal feces.</title>
        <authorList>
            <person name="Ouboter H.T."/>
            <person name="Berger S."/>
            <person name="Gungor E."/>
            <person name="Jetten M.S.M."/>
            <person name="Welte C.U."/>
        </authorList>
    </citation>
    <scope>NUCLEOTIDE SEQUENCE [LARGE SCALE GENOMIC DNA]</scope>
    <source>
        <strain evidence="8">HO_2020</strain>
    </source>
</reference>
<dbReference type="PROSITE" id="PS00090">
    <property type="entry name" value="NITROGENASE_1_2"/>
    <property type="match status" value="1"/>
</dbReference>
<comment type="caution">
    <text evidence="8">The sequence shown here is derived from an EMBL/GenBank/DDBJ whole genome shotgun (WGS) entry which is preliminary data.</text>
</comment>
<comment type="pathway">
    <text evidence="2">Cofactor biosynthesis; Fe-Mo cofactor biosynthesis.</text>
</comment>
<evidence type="ECO:0000256" key="4">
    <source>
        <dbReference type="ARBA" id="ARBA00013280"/>
    </source>
</evidence>
<evidence type="ECO:0000256" key="1">
    <source>
        <dbReference type="ARBA" id="ARBA00003171"/>
    </source>
</evidence>
<proteinExistence type="inferred from homology"/>
<dbReference type="PANTHER" id="PTHR42956:SF1">
    <property type="entry name" value="NITROGENASE IRON-MOLYBDENUM COFACTOR BIOSYNTHESIS PROTEIN NIFE"/>
    <property type="match status" value="1"/>
</dbReference>
<dbReference type="NCBIfam" id="TIGR01283">
    <property type="entry name" value="nifE"/>
    <property type="match status" value="1"/>
</dbReference>
<evidence type="ECO:0000256" key="3">
    <source>
        <dbReference type="ARBA" id="ARBA00011002"/>
    </source>
</evidence>
<comment type="similarity">
    <text evidence="3 6">Belongs to the NifD/NifK/NifE/NifN family.</text>
</comment>
<dbReference type="EMBL" id="JABBYL010000017">
    <property type="protein sequence ID" value="NMO09198.1"/>
    <property type="molecule type" value="Genomic_DNA"/>
</dbReference>
<evidence type="ECO:0000259" key="7">
    <source>
        <dbReference type="Pfam" id="PF00148"/>
    </source>
</evidence>
<dbReference type="PROSITE" id="PS00699">
    <property type="entry name" value="NITROGENASE_1_1"/>
    <property type="match status" value="1"/>
</dbReference>
<feature type="domain" description="Nitrogenase/oxidoreductase component 1" evidence="7">
    <location>
        <begin position="84"/>
        <end position="492"/>
    </location>
</feature>
<dbReference type="PANTHER" id="PTHR42956">
    <property type="entry name" value="NITROGENASE IRON-MOLYBDENUM COFACTOR BIOSYNTHESIS PROTEIN NIFE"/>
    <property type="match status" value="1"/>
</dbReference>
<evidence type="ECO:0000256" key="6">
    <source>
        <dbReference type="RuleBase" id="RU004021"/>
    </source>
</evidence>
<name>A0A7K4DLG7_9EURY</name>
<dbReference type="InterPro" id="IPR005973">
    <property type="entry name" value="NifE"/>
</dbReference>
<dbReference type="AlphaFoldDB" id="A0A7K4DLG7"/>
<evidence type="ECO:0000313" key="9">
    <source>
        <dbReference type="Proteomes" id="UP000591058"/>
    </source>
</evidence>
<dbReference type="GeneID" id="35123569"/>
<dbReference type="InterPro" id="IPR000318">
    <property type="entry name" value="Nase_comp1_CS"/>
</dbReference>
<organism evidence="8 9">
    <name type="scientific">Methanobacterium subterraneum</name>
    <dbReference type="NCBI Taxonomy" id="59277"/>
    <lineage>
        <taxon>Archaea</taxon>
        <taxon>Methanobacteriati</taxon>
        <taxon>Methanobacteriota</taxon>
        <taxon>Methanomada group</taxon>
        <taxon>Methanobacteria</taxon>
        <taxon>Methanobacteriales</taxon>
        <taxon>Methanobacteriaceae</taxon>
        <taxon>Methanobacterium</taxon>
    </lineage>
</organism>
<keyword evidence="5 6" id="KW-0535">Nitrogen fixation</keyword>
<evidence type="ECO:0000256" key="2">
    <source>
        <dbReference type="ARBA" id="ARBA00005155"/>
    </source>
</evidence>
<dbReference type="GO" id="GO:0065003">
    <property type="term" value="P:protein-containing complex assembly"/>
    <property type="evidence" value="ECO:0007669"/>
    <property type="project" value="InterPro"/>
</dbReference>
<dbReference type="GO" id="GO:0016163">
    <property type="term" value="F:nitrogenase activity"/>
    <property type="evidence" value="ECO:0007669"/>
    <property type="project" value="InterPro"/>
</dbReference>
<gene>
    <name evidence="8" type="primary">nifE</name>
    <name evidence="8" type="ORF">HG719_05010</name>
</gene>
<dbReference type="UniPathway" id="UPA00782"/>
<evidence type="ECO:0000313" key="8">
    <source>
        <dbReference type="EMBL" id="NMO09198.1"/>
    </source>
</evidence>
<dbReference type="RefSeq" id="WP_100907297.1">
    <property type="nucleotide sequence ID" value="NZ_CP017768.1"/>
</dbReference>
<dbReference type="Gene3D" id="3.40.50.12380">
    <property type="entry name" value="Nitrogenase MoFe cofactor biosynthesis protein NifE, C-terminal"/>
    <property type="match status" value="1"/>
</dbReference>
<dbReference type="InterPro" id="IPR049939">
    <property type="entry name" value="NifE-like"/>
</dbReference>
<dbReference type="Gene3D" id="3.40.50.1980">
    <property type="entry name" value="Nitrogenase molybdenum iron protein domain"/>
    <property type="match status" value="1"/>
</dbReference>
<protein>
    <recommendedName>
        <fullName evidence="4">Nitrogenase iron-molybdenum cofactor biosynthesis protein NifE</fullName>
    </recommendedName>
</protein>
<dbReference type="SUPFAM" id="SSF53807">
    <property type="entry name" value="Helical backbone' metal receptor"/>
    <property type="match status" value="1"/>
</dbReference>
<dbReference type="Pfam" id="PF00148">
    <property type="entry name" value="Oxidored_nitro"/>
    <property type="match status" value="1"/>
</dbReference>
<dbReference type="Proteomes" id="UP000591058">
    <property type="component" value="Unassembled WGS sequence"/>
</dbReference>
<evidence type="ECO:0000256" key="5">
    <source>
        <dbReference type="ARBA" id="ARBA00023231"/>
    </source>
</evidence>
<comment type="function">
    <text evidence="1">This protein may play a role in the biosynthesis of the prosthetic group of nitrogenase (FeMo cofactor).</text>
</comment>